<dbReference type="OrthoDB" id="439583at2759"/>
<feature type="transmembrane region" description="Helical" evidence="2">
    <location>
        <begin position="295"/>
        <end position="316"/>
    </location>
</feature>
<evidence type="ECO:0000256" key="2">
    <source>
        <dbReference type="SAM" id="Phobius"/>
    </source>
</evidence>
<feature type="region of interest" description="Disordered" evidence="1">
    <location>
        <begin position="381"/>
        <end position="420"/>
    </location>
</feature>
<keyword evidence="2" id="KW-0812">Transmembrane</keyword>
<evidence type="ECO:0000256" key="1">
    <source>
        <dbReference type="SAM" id="MobiDB-lite"/>
    </source>
</evidence>
<protein>
    <submittedName>
        <fullName evidence="4">KOW domain-containing protein</fullName>
    </submittedName>
</protein>
<dbReference type="AlphaFoldDB" id="A0A9P1BWV1"/>
<gene>
    <name evidence="3" type="ORF">C1SCF055_LOCUS8656</name>
</gene>
<reference evidence="3" key="1">
    <citation type="submission" date="2022-10" db="EMBL/GenBank/DDBJ databases">
        <authorList>
            <person name="Chen Y."/>
            <person name="Dougan E. K."/>
            <person name="Chan C."/>
            <person name="Rhodes N."/>
            <person name="Thang M."/>
        </authorList>
    </citation>
    <scope>NUCLEOTIDE SEQUENCE</scope>
</reference>
<name>A0A9P1BWV1_9DINO</name>
<evidence type="ECO:0000313" key="5">
    <source>
        <dbReference type="Proteomes" id="UP001152797"/>
    </source>
</evidence>
<dbReference type="EMBL" id="CAMXCT030000587">
    <property type="protein sequence ID" value="CAL4768115.1"/>
    <property type="molecule type" value="Genomic_DNA"/>
</dbReference>
<sequence>MQQYKDVGIIYRHFPTTVPWKVAVIHDASSASKSRSYSQEGVIVLSMPDFLNLDKQIHTIDGLSVSEAKRSKRISYPTSHAETLAAISGLEISSLILTKIKKPSLQAFAAAQERGCDFLPVDAYTDCRDFYELTTGKSQRVYILCHREARVVGRLRWTILIPTQCMLADALTKVMVAKQLLGLLTSGLVNFKNEDGHPTEGRRLLPQVDFNEGDLEEGYQKWLTNLVTIKEIKSIQNFTTSQRMSSSSSTPRTTSTNLWLIAFMYMAMKVAAHDGQCQTDGVSQRPEHRGTTVQIVVFSVMTTLLLGLLTAGCFLWKNMQKLTAFVELETERIAQGTHPLSIRKLSIENAHEEMFDDFNTRVETLNYHARAMGSDIQNLLRRRAPPHPDEPSASRPRLVDTRPTLPEPESGMDDSHEEPDMETDFIERTFNDAALRSRDGDTMSRTPSEVSLDGAPHDLWQYQHREQRLRMRRHLLTTQGNNLQNAIREEMANTDDG</sequence>
<organism evidence="3">
    <name type="scientific">Cladocopium goreaui</name>
    <dbReference type="NCBI Taxonomy" id="2562237"/>
    <lineage>
        <taxon>Eukaryota</taxon>
        <taxon>Sar</taxon>
        <taxon>Alveolata</taxon>
        <taxon>Dinophyceae</taxon>
        <taxon>Suessiales</taxon>
        <taxon>Symbiodiniaceae</taxon>
        <taxon>Cladocopium</taxon>
    </lineage>
</organism>
<dbReference type="Proteomes" id="UP001152797">
    <property type="component" value="Unassembled WGS sequence"/>
</dbReference>
<dbReference type="EMBL" id="CAMXCT010000587">
    <property type="protein sequence ID" value="CAI3980803.1"/>
    <property type="molecule type" value="Genomic_DNA"/>
</dbReference>
<keyword evidence="5" id="KW-1185">Reference proteome</keyword>
<keyword evidence="2" id="KW-1133">Transmembrane helix</keyword>
<feature type="compositionally biased region" description="Basic and acidic residues" evidence="1">
    <location>
        <begin position="386"/>
        <end position="400"/>
    </location>
</feature>
<comment type="caution">
    <text evidence="3">The sequence shown here is derived from an EMBL/GenBank/DDBJ whole genome shotgun (WGS) entry which is preliminary data.</text>
</comment>
<proteinExistence type="predicted"/>
<accession>A0A9P1BWV1</accession>
<feature type="compositionally biased region" description="Acidic residues" evidence="1">
    <location>
        <begin position="410"/>
        <end position="420"/>
    </location>
</feature>
<keyword evidence="2" id="KW-0472">Membrane</keyword>
<evidence type="ECO:0000313" key="3">
    <source>
        <dbReference type="EMBL" id="CAI3980803.1"/>
    </source>
</evidence>
<evidence type="ECO:0000313" key="4">
    <source>
        <dbReference type="EMBL" id="CAL4768115.1"/>
    </source>
</evidence>
<reference evidence="4 5" key="2">
    <citation type="submission" date="2024-05" db="EMBL/GenBank/DDBJ databases">
        <authorList>
            <person name="Chen Y."/>
            <person name="Shah S."/>
            <person name="Dougan E. K."/>
            <person name="Thang M."/>
            <person name="Chan C."/>
        </authorList>
    </citation>
    <scope>NUCLEOTIDE SEQUENCE [LARGE SCALE GENOMIC DNA]</scope>
</reference>
<dbReference type="EMBL" id="CAMXCT020000587">
    <property type="protein sequence ID" value="CAL1134178.1"/>
    <property type="molecule type" value="Genomic_DNA"/>
</dbReference>